<sequence length="210" mass="23119">MENAVGFLRRNLLTPVPVIEDFDEFNRDLLARCDRLTHKSHDAEQERICDLLDVDRAEGLPLPAVPFGCVRHDVRTVTRQGIVTLDGRDCLIGDRCAGQQVILEISTDTVGFSTGTPAQRSSAWPGSGPNSNSRSPAPHTLLDIARTRSRGWKESLVRQVMPDIVVDNPGQPGPRQPQTGPEPAVQSRKTDRFHRIHAGRPSTDRPGGSH</sequence>
<feature type="compositionally biased region" description="Polar residues" evidence="1">
    <location>
        <begin position="111"/>
        <end position="124"/>
    </location>
</feature>
<evidence type="ECO:0000256" key="1">
    <source>
        <dbReference type="SAM" id="MobiDB-lite"/>
    </source>
</evidence>
<feature type="compositionally biased region" description="Low complexity" evidence="1">
    <location>
        <begin position="125"/>
        <end position="138"/>
    </location>
</feature>
<dbReference type="PANTHER" id="PTHR35004:SF6">
    <property type="entry name" value="TRANSPOSASE"/>
    <property type="match status" value="1"/>
</dbReference>
<organism evidence="2 3">
    <name type="scientific">Corynebacterium mendelii</name>
    <dbReference type="NCBI Taxonomy" id="2765362"/>
    <lineage>
        <taxon>Bacteria</taxon>
        <taxon>Bacillati</taxon>
        <taxon>Actinomycetota</taxon>
        <taxon>Actinomycetes</taxon>
        <taxon>Mycobacteriales</taxon>
        <taxon>Corynebacteriaceae</taxon>
        <taxon>Corynebacterium</taxon>
    </lineage>
</organism>
<dbReference type="PANTHER" id="PTHR35004">
    <property type="entry name" value="TRANSPOSASE RV3428C-RELATED"/>
    <property type="match status" value="1"/>
</dbReference>
<feature type="region of interest" description="Disordered" evidence="1">
    <location>
        <begin position="111"/>
        <end position="138"/>
    </location>
</feature>
<dbReference type="AlphaFoldDB" id="A0A939E248"/>
<proteinExistence type="predicted"/>
<feature type="region of interest" description="Disordered" evidence="1">
    <location>
        <begin position="164"/>
        <end position="210"/>
    </location>
</feature>
<dbReference type="RefSeq" id="WP_207278777.1">
    <property type="nucleotide sequence ID" value="NZ_JAFLEQ010000009.1"/>
</dbReference>
<dbReference type="Proteomes" id="UP000664332">
    <property type="component" value="Unassembled WGS sequence"/>
</dbReference>
<protein>
    <submittedName>
        <fullName evidence="2">Uncharacterized protein</fullName>
    </submittedName>
</protein>
<keyword evidence="3" id="KW-1185">Reference proteome</keyword>
<gene>
    <name evidence="2" type="ORF">JZY06_06595</name>
</gene>
<evidence type="ECO:0000313" key="2">
    <source>
        <dbReference type="EMBL" id="MBN9644281.1"/>
    </source>
</evidence>
<name>A0A939E248_9CORY</name>
<evidence type="ECO:0000313" key="3">
    <source>
        <dbReference type="Proteomes" id="UP000664332"/>
    </source>
</evidence>
<reference evidence="2" key="1">
    <citation type="submission" date="2021-03" db="EMBL/GenBank/DDBJ databases">
        <authorList>
            <person name="Sun Q."/>
        </authorList>
    </citation>
    <scope>NUCLEOTIDE SEQUENCE</scope>
    <source>
        <strain evidence="2">CCM 8862</strain>
    </source>
</reference>
<comment type="caution">
    <text evidence="2">The sequence shown here is derived from an EMBL/GenBank/DDBJ whole genome shotgun (WGS) entry which is preliminary data.</text>
</comment>
<dbReference type="EMBL" id="JAFLEQ010000009">
    <property type="protein sequence ID" value="MBN9644281.1"/>
    <property type="molecule type" value="Genomic_DNA"/>
</dbReference>
<accession>A0A939E248</accession>